<gene>
    <name evidence="1" type="ORF">BZB76_6653</name>
</gene>
<dbReference type="AlphaFoldDB" id="A0A495QA64"/>
<dbReference type="EMBL" id="RBWU01000008">
    <property type="protein sequence ID" value="RKS68389.1"/>
    <property type="molecule type" value="Genomic_DNA"/>
</dbReference>
<dbReference type="Proteomes" id="UP000274601">
    <property type="component" value="Unassembled WGS sequence"/>
</dbReference>
<name>A0A495QA64_9ACTN</name>
<proteinExistence type="predicted"/>
<reference evidence="1 2" key="1">
    <citation type="submission" date="2018-10" db="EMBL/GenBank/DDBJ databases">
        <title>Genomic Encyclopedia of Archaeal and Bacterial Type Strains, Phase II (KMG-II): from individual species to whole genera.</title>
        <authorList>
            <person name="Goeker M."/>
        </authorList>
    </citation>
    <scope>NUCLEOTIDE SEQUENCE [LARGE SCALE GENOMIC DNA]</scope>
    <source>
        <strain evidence="1 2">DSM 43383</strain>
    </source>
</reference>
<dbReference type="OrthoDB" id="3475775at2"/>
<dbReference type="RefSeq" id="WP_121438293.1">
    <property type="nucleotide sequence ID" value="NZ_RBWU01000008.1"/>
</dbReference>
<organism evidence="1 2">
    <name type="scientific">Actinomadura pelletieri DSM 43383</name>
    <dbReference type="NCBI Taxonomy" id="1120940"/>
    <lineage>
        <taxon>Bacteria</taxon>
        <taxon>Bacillati</taxon>
        <taxon>Actinomycetota</taxon>
        <taxon>Actinomycetes</taxon>
        <taxon>Streptosporangiales</taxon>
        <taxon>Thermomonosporaceae</taxon>
        <taxon>Actinomadura</taxon>
    </lineage>
</organism>
<accession>A0A495QA64</accession>
<comment type="caution">
    <text evidence="1">The sequence shown here is derived from an EMBL/GenBank/DDBJ whole genome shotgun (WGS) entry which is preliminary data.</text>
</comment>
<keyword evidence="2" id="KW-1185">Reference proteome</keyword>
<evidence type="ECO:0000313" key="1">
    <source>
        <dbReference type="EMBL" id="RKS68389.1"/>
    </source>
</evidence>
<sequence length="163" mass="18109">MNVVFLALGATRREAVIAETRKVIAGGGSATVVIRKPGAWAENPLPADVEVVELDRFQRARPRLIGLLLFRVPRLLLRVFLSGPLRGRRERWDKAYRRRIADPIDRRLGRFYRLPSDEVLNLAVRAGASPDLLVVADAQSLAPAAELLSKDSGRGLNVAFYSR</sequence>
<protein>
    <submittedName>
        <fullName evidence="1">Uncharacterized protein</fullName>
    </submittedName>
</protein>
<evidence type="ECO:0000313" key="2">
    <source>
        <dbReference type="Proteomes" id="UP000274601"/>
    </source>
</evidence>